<accession>E8ZHL8</accession>
<feature type="region of interest" description="Disordered" evidence="1">
    <location>
        <begin position="38"/>
        <end position="60"/>
    </location>
</feature>
<proteinExistence type="predicted"/>
<dbReference type="AlphaFoldDB" id="E8ZHL8"/>
<dbReference type="OrthoDB" id="402277at2"/>
<sequence length="177" mass="19951">MLDWFSKLLLGGSVLAGTGVTLGISALTAAQLKDTEEPKELNLTSISEEETGISEPKPESLKISTPKVEVTEVKTPAKVRVTRQVKPKGCTIHQLSSSSERTWKISKIGTWEEFLKEKAGKGERVNTQTIQRRCDEAKGKDILVVNSWWGWNRRWDYSSWEQNHQQFKSYLANSGRS</sequence>
<reference evidence="2 3" key="1">
    <citation type="journal article" date="2011" name="J. Bacteriol.">
        <title>Complete genome sequence of Mycoplasma haemofelis, a hemotropic mycoplasma.</title>
        <authorList>
            <person name="Barker E.N."/>
            <person name="Helps C.R."/>
            <person name="Peters I.R."/>
            <person name="Darby A.C."/>
            <person name="Radford A.D."/>
            <person name="Tasker S."/>
        </authorList>
    </citation>
    <scope>NUCLEOTIDE SEQUENCE [LARGE SCALE GENOMIC DNA]</scope>
    <source>
        <strain evidence="2 3">Langford 1</strain>
    </source>
</reference>
<dbReference type="EMBL" id="FR773153">
    <property type="protein sequence ID" value="CBY92639.1"/>
    <property type="molecule type" value="Genomic_DNA"/>
</dbReference>
<dbReference type="HOGENOM" id="CLU_121892_0_0_14"/>
<name>E8ZHL8_MYCHL</name>
<dbReference type="Proteomes" id="UP000008637">
    <property type="component" value="Chromosome"/>
</dbReference>
<evidence type="ECO:0000256" key="1">
    <source>
        <dbReference type="SAM" id="MobiDB-lite"/>
    </source>
</evidence>
<organism evidence="2 3">
    <name type="scientific">Mycoplasma haemofelis (strain Langford 1)</name>
    <name type="common">Haemobartonella felis</name>
    <dbReference type="NCBI Taxonomy" id="941640"/>
    <lineage>
        <taxon>Bacteria</taxon>
        <taxon>Bacillati</taxon>
        <taxon>Mycoplasmatota</taxon>
        <taxon>Mollicutes</taxon>
        <taxon>Mycoplasmataceae</taxon>
        <taxon>Mycoplasma</taxon>
    </lineage>
</organism>
<keyword evidence="3" id="KW-1185">Reference proteome</keyword>
<gene>
    <name evidence="2" type="ordered locus">HF1_06310</name>
</gene>
<protein>
    <submittedName>
        <fullName evidence="2">Uncharacterized protein</fullName>
    </submittedName>
</protein>
<evidence type="ECO:0000313" key="3">
    <source>
        <dbReference type="Proteomes" id="UP000008637"/>
    </source>
</evidence>
<dbReference type="KEGG" id="mha:HF1_06310"/>
<evidence type="ECO:0000313" key="2">
    <source>
        <dbReference type="EMBL" id="CBY92639.1"/>
    </source>
</evidence>